<dbReference type="PANTHER" id="PTHR42913">
    <property type="entry name" value="APOPTOSIS-INDUCING FACTOR 1"/>
    <property type="match status" value="1"/>
</dbReference>
<dbReference type="InterPro" id="IPR051169">
    <property type="entry name" value="NADH-Q_oxidoreductase"/>
</dbReference>
<evidence type="ECO:0000256" key="3">
    <source>
        <dbReference type="ARBA" id="ARBA00022630"/>
    </source>
</evidence>
<evidence type="ECO:0000256" key="5">
    <source>
        <dbReference type="ARBA" id="ARBA00023002"/>
    </source>
</evidence>
<dbReference type="Pfam" id="PF07992">
    <property type="entry name" value="Pyr_redox_2"/>
    <property type="match status" value="1"/>
</dbReference>
<dbReference type="OrthoDB" id="38899at2157"/>
<keyword evidence="8" id="KW-1185">Reference proteome</keyword>
<dbReference type="PRINTS" id="PR00368">
    <property type="entry name" value="FADPNR"/>
</dbReference>
<accession>A0A830EVZ6</accession>
<dbReference type="SUPFAM" id="SSF51905">
    <property type="entry name" value="FAD/NAD(P)-binding domain"/>
    <property type="match status" value="2"/>
</dbReference>
<dbReference type="RefSeq" id="WP_188880394.1">
    <property type="nucleotide sequence ID" value="NZ_BMPF01000002.1"/>
</dbReference>
<dbReference type="PANTHER" id="PTHR42913:SF3">
    <property type="entry name" value="64 KDA MITOCHONDRIAL NADH DEHYDROGENASE (EUROFUNG)"/>
    <property type="match status" value="1"/>
</dbReference>
<dbReference type="EMBL" id="BMPF01000002">
    <property type="protein sequence ID" value="GGL30230.1"/>
    <property type="molecule type" value="Genomic_DNA"/>
</dbReference>
<evidence type="ECO:0000259" key="6">
    <source>
        <dbReference type="Pfam" id="PF07992"/>
    </source>
</evidence>
<keyword evidence="3" id="KW-0285">Flavoprotein</keyword>
<dbReference type="Gene3D" id="3.50.50.100">
    <property type="match status" value="1"/>
</dbReference>
<evidence type="ECO:0000313" key="7">
    <source>
        <dbReference type="EMBL" id="GGL30230.1"/>
    </source>
</evidence>
<comment type="caution">
    <text evidence="7">The sequence shown here is derived from an EMBL/GenBank/DDBJ whole genome shotgun (WGS) entry which is preliminary data.</text>
</comment>
<feature type="domain" description="FAD/NAD(P)-binding" evidence="6">
    <location>
        <begin position="1"/>
        <end position="288"/>
    </location>
</feature>
<dbReference type="GO" id="GO:0019646">
    <property type="term" value="P:aerobic electron transport chain"/>
    <property type="evidence" value="ECO:0007669"/>
    <property type="project" value="TreeGrafter"/>
</dbReference>
<evidence type="ECO:0000256" key="2">
    <source>
        <dbReference type="ARBA" id="ARBA00005272"/>
    </source>
</evidence>
<dbReference type="Proteomes" id="UP000628840">
    <property type="component" value="Unassembled WGS sequence"/>
</dbReference>
<proteinExistence type="inferred from homology"/>
<evidence type="ECO:0000256" key="4">
    <source>
        <dbReference type="ARBA" id="ARBA00022827"/>
    </source>
</evidence>
<comment type="similarity">
    <text evidence="2">Belongs to the NADH dehydrogenase family.</text>
</comment>
<name>A0A830EVZ6_9EURY</name>
<comment type="cofactor">
    <cofactor evidence="1">
        <name>FAD</name>
        <dbReference type="ChEBI" id="CHEBI:57692"/>
    </cofactor>
</comment>
<reference evidence="7 8" key="1">
    <citation type="journal article" date="2019" name="Int. J. Syst. Evol. Microbiol.">
        <title>The Global Catalogue of Microorganisms (GCM) 10K type strain sequencing project: providing services to taxonomists for standard genome sequencing and annotation.</title>
        <authorList>
            <consortium name="The Broad Institute Genomics Platform"/>
            <consortium name="The Broad Institute Genome Sequencing Center for Infectious Disease"/>
            <person name="Wu L."/>
            <person name="Ma J."/>
        </authorList>
    </citation>
    <scope>NUCLEOTIDE SEQUENCE [LARGE SCALE GENOMIC DNA]</scope>
    <source>
        <strain evidence="7 8">JCM 19585</strain>
    </source>
</reference>
<dbReference type="AlphaFoldDB" id="A0A830EVZ6"/>
<keyword evidence="4" id="KW-0274">FAD</keyword>
<evidence type="ECO:0000313" key="8">
    <source>
        <dbReference type="Proteomes" id="UP000628840"/>
    </source>
</evidence>
<gene>
    <name evidence="7" type="ORF">GCM10009037_12380</name>
</gene>
<sequence>MRVAVLGGGYAGLLVTRKLEERLPPGDELVLVDETGDHLVQHELHRLLRYPDLVEDVSIPLTELTERADVREATVEDVDTDGRVVQLDDGTLDYDVGVVALGSQTADYDIPGVAEHATPLKRIEHAAALRREFFDVVDTGGGTVVVAGAGLAGIQTAGELAALAEGEGVADAVEIVLVEQADAVAPTFPARFREAAHDALADCGVRIETGTTVTAVGEDDVETDAGSFRYDALAWTGGIRGPDALGGERRDVRADLRLDERTFVVGDAARVVDADGERVPASAQAAVRASPTVAKNVERVLNAARNDEAAAHLEKWAFETPGWLISVGDDAVAQLGPEVFRGTAANVVKSSVGLTYLAEHGSLRAALRVLREELGDERVVPEP</sequence>
<evidence type="ECO:0000256" key="1">
    <source>
        <dbReference type="ARBA" id="ARBA00001974"/>
    </source>
</evidence>
<dbReference type="GO" id="GO:0003955">
    <property type="term" value="F:NAD(P)H dehydrogenase (quinone) activity"/>
    <property type="evidence" value="ECO:0007669"/>
    <property type="project" value="TreeGrafter"/>
</dbReference>
<keyword evidence="5" id="KW-0560">Oxidoreductase</keyword>
<protein>
    <submittedName>
        <fullName evidence="7">NADH dehydrogenase</fullName>
    </submittedName>
</protein>
<dbReference type="InterPro" id="IPR036188">
    <property type="entry name" value="FAD/NAD-bd_sf"/>
</dbReference>
<dbReference type="InterPro" id="IPR023753">
    <property type="entry name" value="FAD/NAD-binding_dom"/>
</dbReference>
<organism evidence="7 8">
    <name type="scientific">Halarchaeum grantii</name>
    <dbReference type="NCBI Taxonomy" id="1193105"/>
    <lineage>
        <taxon>Archaea</taxon>
        <taxon>Methanobacteriati</taxon>
        <taxon>Methanobacteriota</taxon>
        <taxon>Stenosarchaea group</taxon>
        <taxon>Halobacteria</taxon>
        <taxon>Halobacteriales</taxon>
        <taxon>Halobacteriaceae</taxon>
    </lineage>
</organism>